<evidence type="ECO:0000256" key="6">
    <source>
        <dbReference type="ARBA" id="ARBA00023288"/>
    </source>
</evidence>
<dbReference type="Pfam" id="PF25079">
    <property type="entry name" value="COB_C"/>
    <property type="match status" value="2"/>
</dbReference>
<gene>
    <name evidence="10" type="ORF">P3X46_031206</name>
</gene>
<feature type="transmembrane region" description="Helical" evidence="7">
    <location>
        <begin position="329"/>
        <end position="348"/>
    </location>
</feature>
<comment type="subcellular location">
    <subcellularLocation>
        <location evidence="1">Cell membrane</location>
        <topology evidence="1">Lipid-anchor</topology>
        <topology evidence="1">GPI-anchor</topology>
    </subcellularLocation>
</comment>
<keyword evidence="5" id="KW-0325">Glycoprotein</keyword>
<keyword evidence="11" id="KW-1185">Reference proteome</keyword>
<dbReference type="PANTHER" id="PTHR31673">
    <property type="entry name" value="PROTEIN COBRA"/>
    <property type="match status" value="1"/>
</dbReference>
<evidence type="ECO:0000313" key="11">
    <source>
        <dbReference type="Proteomes" id="UP001174677"/>
    </source>
</evidence>
<feature type="domain" description="COBRA C-terminal" evidence="9">
    <location>
        <begin position="181"/>
        <end position="321"/>
    </location>
</feature>
<dbReference type="Pfam" id="PF04833">
    <property type="entry name" value="COBRA"/>
    <property type="match status" value="1"/>
</dbReference>
<keyword evidence="3" id="KW-0336">GPI-anchor</keyword>
<keyword evidence="4 8" id="KW-0732">Signal</keyword>
<evidence type="ECO:0000256" key="7">
    <source>
        <dbReference type="SAM" id="Phobius"/>
    </source>
</evidence>
<dbReference type="PIRSF" id="PIRSF038122">
    <property type="entry name" value="COBRA"/>
    <property type="match status" value="1"/>
</dbReference>
<feature type="chain" id="PRO_5045638116" description="COBRA C-terminal domain-containing protein" evidence="8">
    <location>
        <begin position="26"/>
        <end position="354"/>
    </location>
</feature>
<organism evidence="10 11">
    <name type="scientific">Hevea brasiliensis</name>
    <name type="common">Para rubber tree</name>
    <name type="synonym">Siphonia brasiliensis</name>
    <dbReference type="NCBI Taxonomy" id="3981"/>
    <lineage>
        <taxon>Eukaryota</taxon>
        <taxon>Viridiplantae</taxon>
        <taxon>Streptophyta</taxon>
        <taxon>Embryophyta</taxon>
        <taxon>Tracheophyta</taxon>
        <taxon>Spermatophyta</taxon>
        <taxon>Magnoliopsida</taxon>
        <taxon>eudicotyledons</taxon>
        <taxon>Gunneridae</taxon>
        <taxon>Pentapetalae</taxon>
        <taxon>rosids</taxon>
        <taxon>fabids</taxon>
        <taxon>Malpighiales</taxon>
        <taxon>Euphorbiaceae</taxon>
        <taxon>Crotonoideae</taxon>
        <taxon>Micrandreae</taxon>
        <taxon>Hevea</taxon>
    </lineage>
</organism>
<evidence type="ECO:0000259" key="9">
    <source>
        <dbReference type="Pfam" id="PF25079"/>
    </source>
</evidence>
<name>A0ABQ9KJJ4_HEVBR</name>
<feature type="signal peptide" evidence="8">
    <location>
        <begin position="1"/>
        <end position="25"/>
    </location>
</feature>
<protein>
    <recommendedName>
        <fullName evidence="9">COBRA C-terminal domain-containing protein</fullName>
    </recommendedName>
</protein>
<proteinExistence type="inferred from homology"/>
<dbReference type="InterPro" id="IPR056900">
    <property type="entry name" value="COB_C"/>
</dbReference>
<reference evidence="10" key="1">
    <citation type="journal article" date="2023" name="Plant Biotechnol. J.">
        <title>Chromosome-level wild Hevea brasiliensis genome provides new tools for genomic-assisted breeding and valuable loci to elevate rubber yield.</title>
        <authorList>
            <person name="Cheng H."/>
            <person name="Song X."/>
            <person name="Hu Y."/>
            <person name="Wu T."/>
            <person name="Yang Q."/>
            <person name="An Z."/>
            <person name="Feng S."/>
            <person name="Deng Z."/>
            <person name="Wu W."/>
            <person name="Zeng X."/>
            <person name="Tu M."/>
            <person name="Wang X."/>
            <person name="Huang H."/>
        </authorList>
    </citation>
    <scope>NUCLEOTIDE SEQUENCE</scope>
    <source>
        <strain evidence="10">MT/VB/25A 57/8</strain>
    </source>
</reference>
<keyword evidence="7" id="KW-1133">Transmembrane helix</keyword>
<keyword evidence="7" id="KW-0472">Membrane</keyword>
<dbReference type="InterPro" id="IPR006918">
    <property type="entry name" value="COBRA_pln"/>
</dbReference>
<evidence type="ECO:0000313" key="10">
    <source>
        <dbReference type="EMBL" id="KAJ9140574.1"/>
    </source>
</evidence>
<dbReference type="EMBL" id="JARPOI010000017">
    <property type="protein sequence ID" value="KAJ9140574.1"/>
    <property type="molecule type" value="Genomic_DNA"/>
</dbReference>
<evidence type="ECO:0000256" key="2">
    <source>
        <dbReference type="ARBA" id="ARBA00005507"/>
    </source>
</evidence>
<comment type="caution">
    <text evidence="10">The sequence shown here is derived from an EMBL/GenBank/DDBJ whole genome shotgun (WGS) entry which is preliminary data.</text>
</comment>
<evidence type="ECO:0000256" key="4">
    <source>
        <dbReference type="ARBA" id="ARBA00022729"/>
    </source>
</evidence>
<dbReference type="PANTHER" id="PTHR31673:SF57">
    <property type="entry name" value="COBRA-LIKE PROTEIN"/>
    <property type="match status" value="1"/>
</dbReference>
<accession>A0ABQ9KJJ4</accession>
<evidence type="ECO:0000256" key="1">
    <source>
        <dbReference type="ARBA" id="ARBA00004609"/>
    </source>
</evidence>
<keyword evidence="7" id="KW-0812">Transmembrane</keyword>
<evidence type="ECO:0000256" key="5">
    <source>
        <dbReference type="ARBA" id="ARBA00023180"/>
    </source>
</evidence>
<evidence type="ECO:0000256" key="3">
    <source>
        <dbReference type="ARBA" id="ARBA00022622"/>
    </source>
</evidence>
<comment type="similarity">
    <text evidence="2">Belongs to the COBRA family.</text>
</comment>
<evidence type="ECO:0000256" key="8">
    <source>
        <dbReference type="SAM" id="SignalP"/>
    </source>
</evidence>
<sequence length="354" mass="40332">MEFCRLELLIVSAILRLMAILLATAYDPLDPYGIINIKWDVMSWTPDGYVVSLPGWTLGWTWARKEGIWSIVGAQATDQGEWSKLKGNIPYCCKRNPAVVDLLPGVPKNHQFTDCCKGWLTWIVTCSYLQMLASKKQTCCVSLSSFYNSKITPCPSCACGCQNEHNCAMSQPKISSVVESNTPVLQCTEHTCPIRVHWHVKSNYKEYWSVKISITNFNYWMNYTQWTLVAQHPNLNNITKVYKFVYKPLMLYNSLNETGMFYGVEDYNDLLLEAGPDGNVQSEMLLGKDKNRFTFHRGWSFPLKIYFNGDECMMPPPDSYPFLPNSANLNLVASSTLVTFLLLIMLVIHHSNGH</sequence>
<feature type="domain" description="COBRA C-terminal" evidence="9">
    <location>
        <begin position="138"/>
        <end position="174"/>
    </location>
</feature>
<dbReference type="Proteomes" id="UP001174677">
    <property type="component" value="Chromosome 17"/>
</dbReference>
<keyword evidence="6" id="KW-0449">Lipoprotein</keyword>